<evidence type="ECO:0000256" key="2">
    <source>
        <dbReference type="ARBA" id="ARBA00022801"/>
    </source>
</evidence>
<keyword evidence="4" id="KW-0067">ATP-binding</keyword>
<sequence>MVFDGLELKDYIVRALKDLRFESFTEVQKAVFNKMTSEKNILAKSKTGSGKTHAFLIPIFQDLEEKVNKVQATIVAPTKELAMQIYKMAQHIASFSPDRIDIKLYSGGTDRLKEVDKLELNQPQIVIGTPGKIKDLSITTNALKIYTSKYFIVDEVDMTFENGFQEDLDSITEVVKDARCMFFSATIAEKILPYLKKYMTNVEFVDINNTNDQKIEHIWIPLKHKERFDVLSMLLKTIQPYLCIIFANKKETVIELQGKLAAEGYFVGAMHGDLTPRERKRVLNDCKALKYQYLVATDLAARGIDIEGVSHIINYELPKDYEFYLHRSGRTGRMHKDGIVYSLYEDIDDEYLDSLNKKKIKPSYYEFKQEELVPYKGRNTRADRIKPKTDYQKEAAKYIPEAKKVKPGYKKKRQAQIDDLASRLKRNDQKKKKRENR</sequence>
<dbReference type="GO" id="GO:0003724">
    <property type="term" value="F:RNA helicase activity"/>
    <property type="evidence" value="ECO:0007669"/>
    <property type="project" value="TreeGrafter"/>
</dbReference>
<dbReference type="GO" id="GO:0003676">
    <property type="term" value="F:nucleic acid binding"/>
    <property type="evidence" value="ECO:0007669"/>
    <property type="project" value="InterPro"/>
</dbReference>
<dbReference type="InterPro" id="IPR027417">
    <property type="entry name" value="P-loop_NTPase"/>
</dbReference>
<feature type="compositionally biased region" description="Basic residues" evidence="6">
    <location>
        <begin position="405"/>
        <end position="414"/>
    </location>
</feature>
<evidence type="ECO:0000259" key="7">
    <source>
        <dbReference type="PROSITE" id="PS51192"/>
    </source>
</evidence>
<evidence type="ECO:0000256" key="3">
    <source>
        <dbReference type="ARBA" id="ARBA00022806"/>
    </source>
</evidence>
<dbReference type="InterPro" id="IPR044742">
    <property type="entry name" value="DEAD/DEAH_RhlB"/>
</dbReference>
<keyword evidence="1" id="KW-0547">Nucleotide-binding</keyword>
<evidence type="ECO:0000259" key="8">
    <source>
        <dbReference type="PROSITE" id="PS51194"/>
    </source>
</evidence>
<dbReference type="GO" id="GO:0005524">
    <property type="term" value="F:ATP binding"/>
    <property type="evidence" value="ECO:0007669"/>
    <property type="project" value="UniProtKB-KW"/>
</dbReference>
<evidence type="ECO:0000256" key="1">
    <source>
        <dbReference type="ARBA" id="ARBA00022741"/>
    </source>
</evidence>
<dbReference type="Proteomes" id="UP000266506">
    <property type="component" value="Unassembled WGS sequence"/>
</dbReference>
<dbReference type="InterPro" id="IPR014001">
    <property type="entry name" value="Helicase_ATP-bd"/>
</dbReference>
<comment type="similarity">
    <text evidence="5">Belongs to the DEAD box helicase family.</text>
</comment>
<dbReference type="SUPFAM" id="SSF52540">
    <property type="entry name" value="P-loop containing nucleoside triphosphate hydrolases"/>
    <property type="match status" value="1"/>
</dbReference>
<evidence type="ECO:0000313" key="9">
    <source>
        <dbReference type="EMBL" id="RIA77835.1"/>
    </source>
</evidence>
<evidence type="ECO:0000256" key="6">
    <source>
        <dbReference type="SAM" id="MobiDB-lite"/>
    </source>
</evidence>
<feature type="domain" description="Helicase ATP-binding" evidence="7">
    <location>
        <begin position="32"/>
        <end position="205"/>
    </location>
</feature>
<dbReference type="InParanoid" id="A0A397S0B3"/>
<dbReference type="EMBL" id="QXEV01000006">
    <property type="protein sequence ID" value="RIA77835.1"/>
    <property type="molecule type" value="Genomic_DNA"/>
</dbReference>
<dbReference type="PROSITE" id="PS51194">
    <property type="entry name" value="HELICASE_CTER"/>
    <property type="match status" value="1"/>
</dbReference>
<keyword evidence="3 9" id="KW-0347">Helicase</keyword>
<dbReference type="PROSITE" id="PS51192">
    <property type="entry name" value="HELICASE_ATP_BIND_1"/>
    <property type="match status" value="1"/>
</dbReference>
<dbReference type="InterPro" id="IPR011545">
    <property type="entry name" value="DEAD/DEAH_box_helicase_dom"/>
</dbReference>
<dbReference type="GO" id="GO:0005829">
    <property type="term" value="C:cytosol"/>
    <property type="evidence" value="ECO:0007669"/>
    <property type="project" value="TreeGrafter"/>
</dbReference>
<feature type="region of interest" description="Disordered" evidence="6">
    <location>
        <begin position="402"/>
        <end position="437"/>
    </location>
</feature>
<feature type="compositionally biased region" description="Basic residues" evidence="6">
    <location>
        <begin position="428"/>
        <end position="437"/>
    </location>
</feature>
<dbReference type="GO" id="GO:0016787">
    <property type="term" value="F:hydrolase activity"/>
    <property type="evidence" value="ECO:0007669"/>
    <property type="project" value="UniProtKB-KW"/>
</dbReference>
<dbReference type="Pfam" id="PF00271">
    <property type="entry name" value="Helicase_C"/>
    <property type="match status" value="1"/>
</dbReference>
<dbReference type="PANTHER" id="PTHR47959">
    <property type="entry name" value="ATP-DEPENDENT RNA HELICASE RHLE-RELATED"/>
    <property type="match status" value="1"/>
</dbReference>
<proteinExistence type="inferred from homology"/>
<dbReference type="FunCoup" id="A0A397S0B3">
    <property type="interactions" value="13"/>
</dbReference>
<dbReference type="InterPro" id="IPR001650">
    <property type="entry name" value="Helicase_C-like"/>
</dbReference>
<feature type="domain" description="Helicase C-terminal" evidence="8">
    <location>
        <begin position="230"/>
        <end position="375"/>
    </location>
</feature>
<evidence type="ECO:0000313" key="10">
    <source>
        <dbReference type="Proteomes" id="UP000266506"/>
    </source>
</evidence>
<dbReference type="RefSeq" id="WP_119015970.1">
    <property type="nucleotide sequence ID" value="NZ_QXEV01000006.1"/>
</dbReference>
<comment type="caution">
    <text evidence="9">The sequence shown here is derived from an EMBL/GenBank/DDBJ whole genome shotgun (WGS) entry which is preliminary data.</text>
</comment>
<keyword evidence="10" id="KW-1185">Reference proteome</keyword>
<dbReference type="CDD" id="cd18787">
    <property type="entry name" value="SF2_C_DEAD"/>
    <property type="match status" value="1"/>
</dbReference>
<dbReference type="Gene3D" id="3.40.50.300">
    <property type="entry name" value="P-loop containing nucleotide triphosphate hydrolases"/>
    <property type="match status" value="2"/>
</dbReference>
<organism evidence="9 10">
    <name type="scientific">Anaeroplasma bactoclasticum</name>
    <dbReference type="NCBI Taxonomy" id="2088"/>
    <lineage>
        <taxon>Bacteria</taxon>
        <taxon>Bacillati</taxon>
        <taxon>Mycoplasmatota</taxon>
        <taxon>Mollicutes</taxon>
        <taxon>Anaeroplasmatales</taxon>
        <taxon>Anaeroplasmataceae</taxon>
        <taxon>Anaeroplasma</taxon>
    </lineage>
</organism>
<protein>
    <submittedName>
        <fullName evidence="9">ATP-dependent RNA helicase CshB</fullName>
    </submittedName>
</protein>
<dbReference type="Pfam" id="PF00270">
    <property type="entry name" value="DEAD"/>
    <property type="match status" value="1"/>
</dbReference>
<dbReference type="SMART" id="SM00490">
    <property type="entry name" value="HELICc"/>
    <property type="match status" value="1"/>
</dbReference>
<dbReference type="SMART" id="SM00487">
    <property type="entry name" value="DEXDc"/>
    <property type="match status" value="1"/>
</dbReference>
<keyword evidence="2" id="KW-0378">Hydrolase</keyword>
<name>A0A397S0B3_9MOLU</name>
<gene>
    <name evidence="9" type="ORF">EI71_00811</name>
</gene>
<accession>A0A397S0B3</accession>
<reference evidence="9 10" key="1">
    <citation type="submission" date="2018-08" db="EMBL/GenBank/DDBJ databases">
        <title>Genomic Encyclopedia of Archaeal and Bacterial Type Strains, Phase II (KMG-II): from individual species to whole genera.</title>
        <authorList>
            <person name="Goeker M."/>
        </authorList>
    </citation>
    <scope>NUCLEOTIDE SEQUENCE [LARGE SCALE GENOMIC DNA]</scope>
    <source>
        <strain evidence="9 10">ATCC 27112</strain>
    </source>
</reference>
<evidence type="ECO:0000256" key="4">
    <source>
        <dbReference type="ARBA" id="ARBA00022840"/>
    </source>
</evidence>
<dbReference type="CDD" id="cd00268">
    <property type="entry name" value="DEADc"/>
    <property type="match status" value="1"/>
</dbReference>
<dbReference type="AlphaFoldDB" id="A0A397S0B3"/>
<dbReference type="PANTHER" id="PTHR47959:SF1">
    <property type="entry name" value="ATP-DEPENDENT RNA HELICASE DBPA"/>
    <property type="match status" value="1"/>
</dbReference>
<dbReference type="OrthoDB" id="9805696at2"/>
<dbReference type="InterPro" id="IPR050079">
    <property type="entry name" value="DEAD_box_RNA_helicase"/>
</dbReference>
<evidence type="ECO:0000256" key="5">
    <source>
        <dbReference type="ARBA" id="ARBA00038437"/>
    </source>
</evidence>